<sequence>MNQSTKDNRTFYKVLAIICLFLIPIAAAINLLFGFNRDPFQLGIMALSFFILAWMNWSMYRKKDQEELDS</sequence>
<protein>
    <submittedName>
        <fullName evidence="2">Uncharacterized protein</fullName>
    </submittedName>
</protein>
<feature type="transmembrane region" description="Helical" evidence="1">
    <location>
        <begin position="39"/>
        <end position="57"/>
    </location>
</feature>
<feature type="transmembrane region" description="Helical" evidence="1">
    <location>
        <begin position="12"/>
        <end position="33"/>
    </location>
</feature>
<dbReference type="AlphaFoldDB" id="A0AAJ2NL04"/>
<evidence type="ECO:0000313" key="2">
    <source>
        <dbReference type="EMBL" id="MDV2884871.1"/>
    </source>
</evidence>
<dbReference type="EMBL" id="JAWJAY010000001">
    <property type="protein sequence ID" value="MDV2884871.1"/>
    <property type="molecule type" value="Genomic_DNA"/>
</dbReference>
<evidence type="ECO:0000256" key="1">
    <source>
        <dbReference type="SAM" id="Phobius"/>
    </source>
</evidence>
<keyword evidence="1" id="KW-1133">Transmembrane helix</keyword>
<keyword evidence="1" id="KW-0812">Transmembrane</keyword>
<name>A0AAJ2NL04_ALKPS</name>
<dbReference type="Proteomes" id="UP001285636">
    <property type="component" value="Unassembled WGS sequence"/>
</dbReference>
<reference evidence="2" key="1">
    <citation type="submission" date="2023-10" db="EMBL/GenBank/DDBJ databases">
        <title>Screening of Alkalihalophilus pseudofirmusBZ-TG-HK211 and Its Alleviation of Salt Stress on Rapeseed Growth.</title>
        <authorList>
            <person name="Zhao B."/>
            <person name="Guo T."/>
        </authorList>
    </citation>
    <scope>NUCLEOTIDE SEQUENCE</scope>
    <source>
        <strain evidence="2">BZ-TG-HK211</strain>
    </source>
</reference>
<keyword evidence="1" id="KW-0472">Membrane</keyword>
<organism evidence="2 3">
    <name type="scientific">Alkalihalophilus pseudofirmus</name>
    <name type="common">Bacillus pseudofirmus</name>
    <dbReference type="NCBI Taxonomy" id="79885"/>
    <lineage>
        <taxon>Bacteria</taxon>
        <taxon>Bacillati</taxon>
        <taxon>Bacillota</taxon>
        <taxon>Bacilli</taxon>
        <taxon>Bacillales</taxon>
        <taxon>Bacillaceae</taxon>
        <taxon>Alkalihalophilus</taxon>
    </lineage>
</organism>
<comment type="caution">
    <text evidence="2">The sequence shown here is derived from an EMBL/GenBank/DDBJ whole genome shotgun (WGS) entry which is preliminary data.</text>
</comment>
<dbReference type="RefSeq" id="WP_323466313.1">
    <property type="nucleotide sequence ID" value="NZ_CP144224.1"/>
</dbReference>
<proteinExistence type="predicted"/>
<accession>A0AAJ2NL04</accession>
<evidence type="ECO:0000313" key="3">
    <source>
        <dbReference type="Proteomes" id="UP001285636"/>
    </source>
</evidence>
<gene>
    <name evidence="2" type="ORF">RYX45_06750</name>
</gene>